<proteinExistence type="predicted"/>
<evidence type="ECO:0000313" key="2">
    <source>
        <dbReference type="EMBL" id="CAB4166121.1"/>
    </source>
</evidence>
<protein>
    <submittedName>
        <fullName evidence="2">Uncharacterized protein</fullName>
    </submittedName>
</protein>
<feature type="compositionally biased region" description="Polar residues" evidence="1">
    <location>
        <begin position="144"/>
        <end position="154"/>
    </location>
</feature>
<gene>
    <name evidence="2" type="ORF">UFOVP841_23</name>
</gene>
<evidence type="ECO:0000256" key="1">
    <source>
        <dbReference type="SAM" id="MobiDB-lite"/>
    </source>
</evidence>
<sequence>MKPNSKTQSDTTLKFDGAERETTGRVRSGVHVNKWSGHANDGRLVNKGRGPTVGNNGDCDTPRNLGASVTKDAHRRPPVSATPAVPKQGSVRDNINRGSQNRGVGGTTVKKPSDPDSIRVGQVGGQGYGALSRGSRPVPGGSTNGINYGPKSQY</sequence>
<feature type="compositionally biased region" description="Polar residues" evidence="1">
    <location>
        <begin position="1"/>
        <end position="12"/>
    </location>
</feature>
<feature type="region of interest" description="Disordered" evidence="1">
    <location>
        <begin position="1"/>
        <end position="154"/>
    </location>
</feature>
<reference evidence="2" key="1">
    <citation type="submission" date="2020-04" db="EMBL/GenBank/DDBJ databases">
        <authorList>
            <person name="Chiriac C."/>
            <person name="Salcher M."/>
            <person name="Ghai R."/>
            <person name="Kavagutti S V."/>
        </authorList>
    </citation>
    <scope>NUCLEOTIDE SEQUENCE</scope>
</reference>
<dbReference type="EMBL" id="LR796784">
    <property type="protein sequence ID" value="CAB4166121.1"/>
    <property type="molecule type" value="Genomic_DNA"/>
</dbReference>
<organism evidence="2">
    <name type="scientific">uncultured Caudovirales phage</name>
    <dbReference type="NCBI Taxonomy" id="2100421"/>
    <lineage>
        <taxon>Viruses</taxon>
        <taxon>Duplodnaviria</taxon>
        <taxon>Heunggongvirae</taxon>
        <taxon>Uroviricota</taxon>
        <taxon>Caudoviricetes</taxon>
        <taxon>Peduoviridae</taxon>
        <taxon>Maltschvirus</taxon>
        <taxon>Maltschvirus maltsch</taxon>
    </lineage>
</organism>
<feature type="compositionally biased region" description="Polar residues" evidence="1">
    <location>
        <begin position="91"/>
        <end position="102"/>
    </location>
</feature>
<name>A0A6J5P9P0_9CAUD</name>
<accession>A0A6J5P9P0</accession>